<organism evidence="1 2">
    <name type="scientific">Trifolium pratense</name>
    <name type="common">Red clover</name>
    <dbReference type="NCBI Taxonomy" id="57577"/>
    <lineage>
        <taxon>Eukaryota</taxon>
        <taxon>Viridiplantae</taxon>
        <taxon>Streptophyta</taxon>
        <taxon>Embryophyta</taxon>
        <taxon>Tracheophyta</taxon>
        <taxon>Spermatophyta</taxon>
        <taxon>Magnoliopsida</taxon>
        <taxon>eudicotyledons</taxon>
        <taxon>Gunneridae</taxon>
        <taxon>Pentapetalae</taxon>
        <taxon>rosids</taxon>
        <taxon>fabids</taxon>
        <taxon>Fabales</taxon>
        <taxon>Fabaceae</taxon>
        <taxon>Papilionoideae</taxon>
        <taxon>50 kb inversion clade</taxon>
        <taxon>NPAAA clade</taxon>
        <taxon>Hologalegina</taxon>
        <taxon>IRL clade</taxon>
        <taxon>Trifolieae</taxon>
        <taxon>Trifolium</taxon>
    </lineage>
</organism>
<protein>
    <submittedName>
        <fullName evidence="1">Uncharacterized protein</fullName>
    </submittedName>
</protein>
<proteinExistence type="predicted"/>
<reference evidence="1 2" key="1">
    <citation type="journal article" date="2014" name="Am. J. Bot.">
        <title>Genome assembly and annotation for red clover (Trifolium pratense; Fabaceae).</title>
        <authorList>
            <person name="Istvanek J."/>
            <person name="Jaros M."/>
            <person name="Krenek A."/>
            <person name="Repkova J."/>
        </authorList>
    </citation>
    <scope>NUCLEOTIDE SEQUENCE [LARGE SCALE GENOMIC DNA]</scope>
    <source>
        <strain evidence="2">cv. Tatra</strain>
        <tissue evidence="1">Young leaves</tissue>
    </source>
</reference>
<dbReference type="AlphaFoldDB" id="A0A2K3K701"/>
<name>A0A2K3K701_TRIPR</name>
<reference evidence="1 2" key="2">
    <citation type="journal article" date="2017" name="Front. Plant Sci.">
        <title>Gene Classification and Mining of Molecular Markers Useful in Red Clover (Trifolium pratense) Breeding.</title>
        <authorList>
            <person name="Istvanek J."/>
            <person name="Dluhosova J."/>
            <person name="Dluhos P."/>
            <person name="Patkova L."/>
            <person name="Nedelnik J."/>
            <person name="Repkova J."/>
        </authorList>
    </citation>
    <scope>NUCLEOTIDE SEQUENCE [LARGE SCALE GENOMIC DNA]</scope>
    <source>
        <strain evidence="2">cv. Tatra</strain>
        <tissue evidence="1">Young leaves</tissue>
    </source>
</reference>
<feature type="non-terminal residue" evidence="1">
    <location>
        <position position="1"/>
    </location>
</feature>
<gene>
    <name evidence="1" type="ORF">L195_g060964</name>
</gene>
<evidence type="ECO:0000313" key="1">
    <source>
        <dbReference type="EMBL" id="PNX62052.1"/>
    </source>
</evidence>
<comment type="caution">
    <text evidence="1">The sequence shown here is derived from an EMBL/GenBank/DDBJ whole genome shotgun (WGS) entry which is preliminary data.</text>
</comment>
<dbReference type="Proteomes" id="UP000236291">
    <property type="component" value="Unassembled WGS sequence"/>
</dbReference>
<accession>A0A2K3K701</accession>
<dbReference type="EMBL" id="ASHM01145319">
    <property type="protein sequence ID" value="PNX62052.1"/>
    <property type="molecule type" value="Genomic_DNA"/>
</dbReference>
<sequence length="67" mass="7182">CLKILRSESLAPRQDCSWCGTHHALCEAQSVPDQADMPLAWEGCASIPARDAILECAMGLASCELHA</sequence>
<evidence type="ECO:0000313" key="2">
    <source>
        <dbReference type="Proteomes" id="UP000236291"/>
    </source>
</evidence>